<keyword evidence="2" id="KW-1185">Reference proteome</keyword>
<dbReference type="Proteomes" id="UP001145114">
    <property type="component" value="Unassembled WGS sequence"/>
</dbReference>
<proteinExistence type="predicted"/>
<protein>
    <submittedName>
        <fullName evidence="1">Alpha-aminoadipic semialdehyde dehydrogenase</fullName>
    </submittedName>
</protein>
<accession>A0ACC1HVT0</accession>
<organism evidence="1 2">
    <name type="scientific">Spiromyces aspiralis</name>
    <dbReference type="NCBI Taxonomy" id="68401"/>
    <lineage>
        <taxon>Eukaryota</taxon>
        <taxon>Fungi</taxon>
        <taxon>Fungi incertae sedis</taxon>
        <taxon>Zoopagomycota</taxon>
        <taxon>Kickxellomycotina</taxon>
        <taxon>Kickxellomycetes</taxon>
        <taxon>Kickxellales</taxon>
        <taxon>Kickxellaceae</taxon>
        <taxon>Spiromyces</taxon>
    </lineage>
</organism>
<dbReference type="EMBL" id="JAMZIH010001662">
    <property type="protein sequence ID" value="KAJ1677994.1"/>
    <property type="molecule type" value="Genomic_DNA"/>
</dbReference>
<comment type="caution">
    <text evidence="1">The sequence shown here is derived from an EMBL/GenBank/DDBJ whole genome shotgun (WGS) entry which is preliminary data.</text>
</comment>
<gene>
    <name evidence="1" type="primary">ALDH7A1</name>
    <name evidence="1" type="ORF">EV182_005001</name>
</gene>
<reference evidence="1" key="1">
    <citation type="submission" date="2022-06" db="EMBL/GenBank/DDBJ databases">
        <title>Phylogenomic reconstructions and comparative analyses of Kickxellomycotina fungi.</title>
        <authorList>
            <person name="Reynolds N.K."/>
            <person name="Stajich J.E."/>
            <person name="Barry K."/>
            <person name="Grigoriev I.V."/>
            <person name="Crous P."/>
            <person name="Smith M.E."/>
        </authorList>
    </citation>
    <scope>NUCLEOTIDE SEQUENCE</scope>
    <source>
        <strain evidence="1">RSA 2271</strain>
    </source>
</reference>
<evidence type="ECO:0000313" key="2">
    <source>
        <dbReference type="Proteomes" id="UP001145114"/>
    </source>
</evidence>
<feature type="non-terminal residue" evidence="1">
    <location>
        <position position="406"/>
    </location>
</feature>
<name>A0ACC1HVT0_9FUNG</name>
<sequence length="406" mass="43311">MYSPSKLAGIRTACNPCRASLSPLSGREAAAVSAVTVALARSRWRPGVRSVYSSVPTSSSQTIARPSTSSSLLSDAADVIKQLDLEGHNRGVYDGTWRGSGKVVESVSPINNEVIGTVQLGTPKDLDAALATIEKSRRIWAKMPAPKRGEVVRQMREALAAKIEPLGRLVSLEMGKILPEGIGEVQEYIDIADYAVGLSRMLNGKVIPSERPGHFMMEVWNPLGIVGVISAFNFPVAVYGWNSAISLVCGNPVLWKGSPTTNLTSIAVTKVLAEVLENNSLPGSICSMICGGADIGSAMTNDKRLSLVSFTGSTRVGREVALAVQKRFGKVLLELGGNNAIIVSSDADLDLAVRSILFAAVGTAGQRCTTTRRLFLHKSIHDEFIERLVKAYKQIKVGSPLEVGVL</sequence>
<evidence type="ECO:0000313" key="1">
    <source>
        <dbReference type="EMBL" id="KAJ1677994.1"/>
    </source>
</evidence>